<accession>A0A1G8CNX1</accession>
<keyword evidence="1" id="KW-1133">Transmembrane helix</keyword>
<dbReference type="EMBL" id="FNDJ01000002">
    <property type="protein sequence ID" value="SDH46560.1"/>
    <property type="molecule type" value="Genomic_DNA"/>
</dbReference>
<keyword evidence="3" id="KW-1185">Reference proteome</keyword>
<feature type="transmembrane region" description="Helical" evidence="1">
    <location>
        <begin position="121"/>
        <end position="143"/>
    </location>
</feature>
<feature type="transmembrane region" description="Helical" evidence="1">
    <location>
        <begin position="97"/>
        <end position="115"/>
    </location>
</feature>
<protein>
    <submittedName>
        <fullName evidence="2">Uncharacterized protein</fullName>
    </submittedName>
</protein>
<sequence length="160" mass="16850">MESRSRTETPDPAAARAALDSVTAVRARTAEHITSPWWYHFGLGTVLAVAFLSISMRWASYGVPMALLAGLLLGTALKRSTGLSLDRYAATPGARKLSMAHGLTALAVTAIAMYLEWGAKVYGAVAVAGLLIGALTVAVGYRIDAALRADLRASHERPGL</sequence>
<evidence type="ECO:0000313" key="2">
    <source>
        <dbReference type="EMBL" id="SDH46560.1"/>
    </source>
</evidence>
<reference evidence="2 3" key="1">
    <citation type="submission" date="2016-10" db="EMBL/GenBank/DDBJ databases">
        <authorList>
            <person name="de Groot N.N."/>
        </authorList>
    </citation>
    <scope>NUCLEOTIDE SEQUENCE [LARGE SCALE GENOMIC DNA]</scope>
    <source>
        <strain evidence="2 3">CGMCC 4.6533</strain>
    </source>
</reference>
<dbReference type="OrthoDB" id="3297538at2"/>
<name>A0A1G8CNX1_9ACTN</name>
<dbReference type="Proteomes" id="UP000199202">
    <property type="component" value="Unassembled WGS sequence"/>
</dbReference>
<gene>
    <name evidence="2" type="ORF">SAMN05421869_102336</name>
</gene>
<keyword evidence="1" id="KW-0472">Membrane</keyword>
<feature type="transmembrane region" description="Helical" evidence="1">
    <location>
        <begin position="37"/>
        <end position="55"/>
    </location>
</feature>
<dbReference type="AlphaFoldDB" id="A0A1G8CNX1"/>
<evidence type="ECO:0000256" key="1">
    <source>
        <dbReference type="SAM" id="Phobius"/>
    </source>
</evidence>
<dbReference type="STRING" id="633440.SAMN05421869_102336"/>
<dbReference type="RefSeq" id="WP_090929642.1">
    <property type="nucleotide sequence ID" value="NZ_FNDJ01000002.1"/>
</dbReference>
<keyword evidence="1" id="KW-0812">Transmembrane</keyword>
<evidence type="ECO:0000313" key="3">
    <source>
        <dbReference type="Proteomes" id="UP000199202"/>
    </source>
</evidence>
<proteinExistence type="predicted"/>
<feature type="transmembrane region" description="Helical" evidence="1">
    <location>
        <begin position="61"/>
        <end position="77"/>
    </location>
</feature>
<organism evidence="2 3">
    <name type="scientific">Nonomuraea jiangxiensis</name>
    <dbReference type="NCBI Taxonomy" id="633440"/>
    <lineage>
        <taxon>Bacteria</taxon>
        <taxon>Bacillati</taxon>
        <taxon>Actinomycetota</taxon>
        <taxon>Actinomycetes</taxon>
        <taxon>Streptosporangiales</taxon>
        <taxon>Streptosporangiaceae</taxon>
        <taxon>Nonomuraea</taxon>
    </lineage>
</organism>